<dbReference type="OrthoDB" id="9799199at2"/>
<feature type="transmembrane region" description="Helical" evidence="19">
    <location>
        <begin position="79"/>
        <end position="102"/>
    </location>
</feature>
<dbReference type="STRING" id="1604334.SAMN05421546_0477"/>
<keyword evidence="17" id="KW-1208">Phospholipid metabolism</keyword>
<evidence type="ECO:0000256" key="6">
    <source>
        <dbReference type="ARBA" id="ARBA00012487"/>
    </source>
</evidence>
<comment type="similarity">
    <text evidence="5 18">Belongs to the CDS family.</text>
</comment>
<comment type="subcellular location">
    <subcellularLocation>
        <location evidence="2">Cell membrane</location>
        <topology evidence="2">Multi-pass membrane protein</topology>
    </subcellularLocation>
</comment>
<protein>
    <recommendedName>
        <fullName evidence="7 18">Phosphatidate cytidylyltransferase</fullName>
        <ecNumber evidence="6 18">2.7.7.41</ecNumber>
    </recommendedName>
</protein>
<dbReference type="InterPro" id="IPR000374">
    <property type="entry name" value="PC_trans"/>
</dbReference>
<comment type="pathway">
    <text evidence="4">Lipid metabolism.</text>
</comment>
<comment type="pathway">
    <text evidence="3 18">Phospholipid metabolism; CDP-diacylglycerol biosynthesis; CDP-diacylglycerol from sn-glycerol 3-phosphate: step 3/3.</text>
</comment>
<proteinExistence type="inferred from homology"/>
<name>A0A1N6P3W9_9GAMM</name>
<evidence type="ECO:0000256" key="7">
    <source>
        <dbReference type="ARBA" id="ARBA00019373"/>
    </source>
</evidence>
<dbReference type="EC" id="2.7.7.41" evidence="6 18"/>
<evidence type="ECO:0000256" key="11">
    <source>
        <dbReference type="ARBA" id="ARBA00022692"/>
    </source>
</evidence>
<evidence type="ECO:0000256" key="10">
    <source>
        <dbReference type="ARBA" id="ARBA00022679"/>
    </source>
</evidence>
<evidence type="ECO:0000313" key="21">
    <source>
        <dbReference type="Proteomes" id="UP000241788"/>
    </source>
</evidence>
<comment type="catalytic activity">
    <reaction evidence="1 18">
        <text>a 1,2-diacyl-sn-glycero-3-phosphate + CTP + H(+) = a CDP-1,2-diacyl-sn-glycerol + diphosphate</text>
        <dbReference type="Rhea" id="RHEA:16229"/>
        <dbReference type="ChEBI" id="CHEBI:15378"/>
        <dbReference type="ChEBI" id="CHEBI:33019"/>
        <dbReference type="ChEBI" id="CHEBI:37563"/>
        <dbReference type="ChEBI" id="CHEBI:58332"/>
        <dbReference type="ChEBI" id="CHEBI:58608"/>
        <dbReference type="EC" id="2.7.7.41"/>
    </reaction>
</comment>
<evidence type="ECO:0000313" key="20">
    <source>
        <dbReference type="EMBL" id="SIP98973.1"/>
    </source>
</evidence>
<evidence type="ECO:0000256" key="8">
    <source>
        <dbReference type="ARBA" id="ARBA00022475"/>
    </source>
</evidence>
<reference evidence="21" key="1">
    <citation type="submission" date="2017-01" db="EMBL/GenBank/DDBJ databases">
        <authorList>
            <person name="Varghese N."/>
            <person name="Submissions S."/>
        </authorList>
    </citation>
    <scope>NUCLEOTIDE SEQUENCE [LARGE SCALE GENOMIC DNA]</scope>
    <source>
        <strain evidence="21">UM1</strain>
    </source>
</reference>
<keyword evidence="14" id="KW-0443">Lipid metabolism</keyword>
<dbReference type="PANTHER" id="PTHR46382:SF1">
    <property type="entry name" value="PHOSPHATIDATE CYTIDYLYLTRANSFERASE"/>
    <property type="match status" value="1"/>
</dbReference>
<dbReference type="UniPathway" id="UPA00557">
    <property type="reaction ID" value="UER00614"/>
</dbReference>
<dbReference type="GO" id="GO:0005886">
    <property type="term" value="C:plasma membrane"/>
    <property type="evidence" value="ECO:0007669"/>
    <property type="project" value="UniProtKB-SubCell"/>
</dbReference>
<feature type="transmembrane region" description="Helical" evidence="19">
    <location>
        <begin position="196"/>
        <end position="215"/>
    </location>
</feature>
<evidence type="ECO:0000256" key="15">
    <source>
        <dbReference type="ARBA" id="ARBA00023136"/>
    </source>
</evidence>
<feature type="transmembrane region" description="Helical" evidence="19">
    <location>
        <begin position="221"/>
        <end position="241"/>
    </location>
</feature>
<keyword evidence="12 18" id="KW-0548">Nucleotidyltransferase</keyword>
<evidence type="ECO:0000256" key="12">
    <source>
        <dbReference type="ARBA" id="ARBA00022695"/>
    </source>
</evidence>
<dbReference type="Proteomes" id="UP000241788">
    <property type="component" value="Unassembled WGS sequence"/>
</dbReference>
<sequence length="287" mass="30920">MTKTRTLAALVMGPLAILAVLFLPTPWMMVLAAVLFLAGLWEWFRLAEVEDTLTRTFLLAANLLLMVMLVWASRTERGGSLALFHLAIFVGVIWWFFAGLWLKFPGFGSHHEGWARAIKLAAGTLAVIPAWCALAVIHGDPGDEGMVGIIPRNHLWLLTALMMIWMADTGAYFAGRKFGKHKLAPRISPNKTVEGLVGGAIAATVFGLIFAMIAGAETSDLPWVALTALITVIASVVGDLFESLLKRHAGVKDSSDLIPGHGGILDRMDSVLAALPVFAVCKASFGF</sequence>
<evidence type="ECO:0000256" key="14">
    <source>
        <dbReference type="ARBA" id="ARBA00023098"/>
    </source>
</evidence>
<keyword evidence="13 19" id="KW-1133">Transmembrane helix</keyword>
<evidence type="ECO:0000256" key="16">
    <source>
        <dbReference type="ARBA" id="ARBA00023209"/>
    </source>
</evidence>
<keyword evidence="10 18" id="KW-0808">Transferase</keyword>
<keyword evidence="16" id="KW-0594">Phospholipid biosynthesis</keyword>
<keyword evidence="8" id="KW-1003">Cell membrane</keyword>
<dbReference type="PANTHER" id="PTHR46382">
    <property type="entry name" value="PHOSPHATIDATE CYTIDYLYLTRANSFERASE"/>
    <property type="match status" value="1"/>
</dbReference>
<accession>A0A1N6P3W9</accession>
<dbReference type="Pfam" id="PF01148">
    <property type="entry name" value="CTP_transf_1"/>
    <property type="match status" value="1"/>
</dbReference>
<evidence type="ECO:0000256" key="19">
    <source>
        <dbReference type="SAM" id="Phobius"/>
    </source>
</evidence>
<dbReference type="GO" id="GO:0016024">
    <property type="term" value="P:CDP-diacylglycerol biosynthetic process"/>
    <property type="evidence" value="ECO:0007669"/>
    <property type="project" value="UniProtKB-UniPathway"/>
</dbReference>
<organism evidence="20 21">
    <name type="scientific">Solilutibacter tolerans</name>
    <dbReference type="NCBI Taxonomy" id="1604334"/>
    <lineage>
        <taxon>Bacteria</taxon>
        <taxon>Pseudomonadati</taxon>
        <taxon>Pseudomonadota</taxon>
        <taxon>Gammaproteobacteria</taxon>
        <taxon>Lysobacterales</taxon>
        <taxon>Lysobacteraceae</taxon>
        <taxon>Solilutibacter</taxon>
    </lineage>
</organism>
<evidence type="ECO:0000256" key="4">
    <source>
        <dbReference type="ARBA" id="ARBA00005189"/>
    </source>
</evidence>
<evidence type="ECO:0000256" key="2">
    <source>
        <dbReference type="ARBA" id="ARBA00004651"/>
    </source>
</evidence>
<evidence type="ECO:0000256" key="18">
    <source>
        <dbReference type="RuleBase" id="RU003938"/>
    </source>
</evidence>
<evidence type="ECO:0000256" key="9">
    <source>
        <dbReference type="ARBA" id="ARBA00022516"/>
    </source>
</evidence>
<dbReference type="GO" id="GO:0004605">
    <property type="term" value="F:phosphatidate cytidylyltransferase activity"/>
    <property type="evidence" value="ECO:0007669"/>
    <property type="project" value="UniProtKB-EC"/>
</dbReference>
<dbReference type="EMBL" id="FTLW01000001">
    <property type="protein sequence ID" value="SIP98973.1"/>
    <property type="molecule type" value="Genomic_DNA"/>
</dbReference>
<feature type="transmembrane region" description="Helical" evidence="19">
    <location>
        <begin position="156"/>
        <end position="175"/>
    </location>
</feature>
<keyword evidence="21" id="KW-1185">Reference proteome</keyword>
<dbReference type="PROSITE" id="PS01315">
    <property type="entry name" value="CDS"/>
    <property type="match status" value="1"/>
</dbReference>
<dbReference type="AlphaFoldDB" id="A0A1N6P3W9"/>
<evidence type="ECO:0000256" key="3">
    <source>
        <dbReference type="ARBA" id="ARBA00005119"/>
    </source>
</evidence>
<keyword evidence="9" id="KW-0444">Lipid biosynthesis</keyword>
<feature type="transmembrane region" description="Helical" evidence="19">
    <location>
        <begin position="56"/>
        <end position="73"/>
    </location>
</feature>
<keyword evidence="11 18" id="KW-0812">Transmembrane</keyword>
<dbReference type="RefSeq" id="WP_076584884.1">
    <property type="nucleotide sequence ID" value="NZ_FTLW01000001.1"/>
</dbReference>
<evidence type="ECO:0000256" key="13">
    <source>
        <dbReference type="ARBA" id="ARBA00022989"/>
    </source>
</evidence>
<feature type="transmembrane region" description="Helical" evidence="19">
    <location>
        <begin position="7"/>
        <end position="23"/>
    </location>
</feature>
<evidence type="ECO:0000256" key="5">
    <source>
        <dbReference type="ARBA" id="ARBA00010185"/>
    </source>
</evidence>
<gene>
    <name evidence="20" type="ORF">SAMN05421546_0477</name>
</gene>
<keyword evidence="15 19" id="KW-0472">Membrane</keyword>
<evidence type="ECO:0000256" key="17">
    <source>
        <dbReference type="ARBA" id="ARBA00023264"/>
    </source>
</evidence>
<evidence type="ECO:0000256" key="1">
    <source>
        <dbReference type="ARBA" id="ARBA00001698"/>
    </source>
</evidence>